<name>A0A5R9GD36_9BACL</name>
<dbReference type="EMBL" id="VCIW01000005">
    <property type="protein sequence ID" value="TLS52236.1"/>
    <property type="molecule type" value="Genomic_DNA"/>
</dbReference>
<evidence type="ECO:0000313" key="1">
    <source>
        <dbReference type="EMBL" id="TLS52236.1"/>
    </source>
</evidence>
<dbReference type="Proteomes" id="UP000309676">
    <property type="component" value="Unassembled WGS sequence"/>
</dbReference>
<dbReference type="InterPro" id="IPR045507">
    <property type="entry name" value="DUF6483"/>
</dbReference>
<dbReference type="OrthoDB" id="1905743at2"/>
<organism evidence="1 2">
    <name type="scientific">Paenibacillus antri</name>
    <dbReference type="NCBI Taxonomy" id="2582848"/>
    <lineage>
        <taxon>Bacteria</taxon>
        <taxon>Bacillati</taxon>
        <taxon>Bacillota</taxon>
        <taxon>Bacilli</taxon>
        <taxon>Bacillales</taxon>
        <taxon>Paenibacillaceae</taxon>
        <taxon>Paenibacillus</taxon>
    </lineage>
</organism>
<comment type="caution">
    <text evidence="1">The sequence shown here is derived from an EMBL/GenBank/DDBJ whole genome shotgun (WGS) entry which is preliminary data.</text>
</comment>
<dbReference type="RefSeq" id="WP_138193893.1">
    <property type="nucleotide sequence ID" value="NZ_VCIW01000005.1"/>
</dbReference>
<evidence type="ECO:0000313" key="2">
    <source>
        <dbReference type="Proteomes" id="UP000309676"/>
    </source>
</evidence>
<evidence type="ECO:0008006" key="3">
    <source>
        <dbReference type="Google" id="ProtNLM"/>
    </source>
</evidence>
<proteinExistence type="predicted"/>
<gene>
    <name evidence="1" type="ORF">FE782_09675</name>
</gene>
<protein>
    <recommendedName>
        <fullName evidence="3">Tetratricopeptide repeat protein</fullName>
    </recommendedName>
</protein>
<keyword evidence="2" id="KW-1185">Reference proteome</keyword>
<sequence>MFQRDDYLLRMISQMTEAFAAAMGLRQQKKFEAAYEALDDLLLRLSLPNRRVLKGLSVPDVIDLLTQRGVVNTDKLIGVSKVLREEAGVARDEGGIEAASASLNKSIRIYAEAVRICRTQRTALPEAEPLGSMLAEADRRELGADECIALAYAFEAYGRFDEAESRWFDALERVSDAAYASAYEQGEKFYERLLRMDEELLTQGALPAEEVREGLDDFTRRFAPPRASE</sequence>
<dbReference type="Pfam" id="PF20092">
    <property type="entry name" value="DUF6483"/>
    <property type="match status" value="1"/>
</dbReference>
<accession>A0A5R9GD36</accession>
<dbReference type="AlphaFoldDB" id="A0A5R9GD36"/>
<reference evidence="1 2" key="1">
    <citation type="submission" date="2019-05" db="EMBL/GenBank/DDBJ databases">
        <authorList>
            <person name="Narsing Rao M.P."/>
            <person name="Li W.J."/>
        </authorList>
    </citation>
    <scope>NUCLEOTIDE SEQUENCE [LARGE SCALE GENOMIC DNA]</scope>
    <source>
        <strain evidence="1 2">SYSU_K30003</strain>
    </source>
</reference>